<keyword evidence="3" id="KW-1185">Reference proteome</keyword>
<accession>A0AAN9QZA3</accession>
<comment type="caution">
    <text evidence="2">The sequence shown here is derived from an EMBL/GenBank/DDBJ whole genome shotgun (WGS) entry which is preliminary data.</text>
</comment>
<sequence length="101" mass="11021">MQGRLDQFAGSKSVPSAVYSKEENQNAERVEKEVTSADLGAAVLESWSRGTAGNWNWSSVPLGSRIQLSQSCVGSAKSHSLFKRLMGYEFCCIKAAVLTYK</sequence>
<evidence type="ECO:0000313" key="2">
    <source>
        <dbReference type="EMBL" id="KAK7352804.1"/>
    </source>
</evidence>
<reference evidence="2 3" key="1">
    <citation type="submission" date="2024-01" db="EMBL/GenBank/DDBJ databases">
        <title>The genomes of 5 underutilized Papilionoideae crops provide insights into root nodulation and disease resistanc.</title>
        <authorList>
            <person name="Jiang F."/>
        </authorList>
    </citation>
    <scope>NUCLEOTIDE SEQUENCE [LARGE SCALE GENOMIC DNA]</scope>
    <source>
        <strain evidence="2">JINMINGXINNONG_FW02</strain>
        <tissue evidence="2">Leaves</tissue>
    </source>
</reference>
<name>A0AAN9QZA3_PHACN</name>
<dbReference type="EMBL" id="JAYMYR010000007">
    <property type="protein sequence ID" value="KAK7352804.1"/>
    <property type="molecule type" value="Genomic_DNA"/>
</dbReference>
<feature type="region of interest" description="Disordered" evidence="1">
    <location>
        <begin position="1"/>
        <end position="31"/>
    </location>
</feature>
<organism evidence="2 3">
    <name type="scientific">Phaseolus coccineus</name>
    <name type="common">Scarlet runner bean</name>
    <name type="synonym">Phaseolus multiflorus</name>
    <dbReference type="NCBI Taxonomy" id="3886"/>
    <lineage>
        <taxon>Eukaryota</taxon>
        <taxon>Viridiplantae</taxon>
        <taxon>Streptophyta</taxon>
        <taxon>Embryophyta</taxon>
        <taxon>Tracheophyta</taxon>
        <taxon>Spermatophyta</taxon>
        <taxon>Magnoliopsida</taxon>
        <taxon>eudicotyledons</taxon>
        <taxon>Gunneridae</taxon>
        <taxon>Pentapetalae</taxon>
        <taxon>rosids</taxon>
        <taxon>fabids</taxon>
        <taxon>Fabales</taxon>
        <taxon>Fabaceae</taxon>
        <taxon>Papilionoideae</taxon>
        <taxon>50 kb inversion clade</taxon>
        <taxon>NPAAA clade</taxon>
        <taxon>indigoferoid/millettioid clade</taxon>
        <taxon>Phaseoleae</taxon>
        <taxon>Phaseolus</taxon>
    </lineage>
</organism>
<dbReference type="AlphaFoldDB" id="A0AAN9QZA3"/>
<gene>
    <name evidence="2" type="ORF">VNO80_18233</name>
</gene>
<protein>
    <submittedName>
        <fullName evidence="2">Uncharacterized protein</fullName>
    </submittedName>
</protein>
<evidence type="ECO:0000313" key="3">
    <source>
        <dbReference type="Proteomes" id="UP001374584"/>
    </source>
</evidence>
<feature type="compositionally biased region" description="Basic and acidic residues" evidence="1">
    <location>
        <begin position="20"/>
        <end position="31"/>
    </location>
</feature>
<proteinExistence type="predicted"/>
<evidence type="ECO:0000256" key="1">
    <source>
        <dbReference type="SAM" id="MobiDB-lite"/>
    </source>
</evidence>
<dbReference type="Proteomes" id="UP001374584">
    <property type="component" value="Unassembled WGS sequence"/>
</dbReference>